<dbReference type="KEGG" id="ptq:P700755_000914"/>
<proteinExistence type="predicted"/>
<dbReference type="eggNOG" id="COG1401">
    <property type="taxonomic scope" value="Bacteria"/>
</dbReference>
<dbReference type="AlphaFoldDB" id="K4IQX6"/>
<evidence type="ECO:0000313" key="1">
    <source>
        <dbReference type="EMBL" id="AFU67890.1"/>
    </source>
</evidence>
<dbReference type="EMBL" id="CP003879">
    <property type="protein sequence ID" value="AFU67890.1"/>
    <property type="molecule type" value="Genomic_DNA"/>
</dbReference>
<dbReference type="InterPro" id="IPR052934">
    <property type="entry name" value="Methyl-DNA_Rec/Restrict_Enz"/>
</dbReference>
<evidence type="ECO:0000313" key="2">
    <source>
        <dbReference type="Proteomes" id="UP000008514"/>
    </source>
</evidence>
<organism evidence="1 2">
    <name type="scientific">Psychroflexus torquis (strain ATCC 700755 / CIP 106069 / ACAM 623)</name>
    <dbReference type="NCBI Taxonomy" id="313595"/>
    <lineage>
        <taxon>Bacteria</taxon>
        <taxon>Pseudomonadati</taxon>
        <taxon>Bacteroidota</taxon>
        <taxon>Flavobacteriia</taxon>
        <taxon>Flavobacteriales</taxon>
        <taxon>Flavobacteriaceae</taxon>
        <taxon>Psychroflexus</taxon>
    </lineage>
</organism>
<reference evidence="1" key="2">
    <citation type="submission" date="2012-09" db="EMBL/GenBank/DDBJ databases">
        <title>The complete sequence of Psychroflexus torquis an extreme psychrophile from sea-ice that is stimulated by light.</title>
        <authorList>
            <person name="Feng S."/>
            <person name="Powell S.M."/>
            <person name="Bowman J.P."/>
        </authorList>
    </citation>
    <scope>NUCLEOTIDE SEQUENCE [LARGE SCALE GENOMIC DNA]</scope>
    <source>
        <strain evidence="1">ATCC 700755</strain>
    </source>
</reference>
<dbReference type="HOGENOM" id="CLU_536233_0_0_10"/>
<sequence>MTNFERERLAKLMDDKTYFYLIEKFKRVFFYYRSSNDRTLGDYLSMMNENLYLRALVRSYGSNAQKKIEQFEFNEENLLRVRERTTSAFKGVEAFHHFIDFYLDNLKRINFDVNQLILGPVGSNKRNIAKKKAVEIINDSIPSNEKKASNEKKIFDEYNNLLNEKIFFSSFNNTSYSDFIEDVNEDGKIVDGIFKKICRVANNNIDINAGDFLSKLKDKLKDYFNQYEEEYYSPKETKEKNPIRFKIIDNSVCYSYGSVYYSYGADYTELTEEKIYGNIEYCLEPRDSKFSYVETLKCLFDGLELNYNLKNPLDKYVLIIDDFNEGDLHKIFGDVYPLLDIKHRNGEIDAQKIVLGKSKETFFVPDNVFILAIADSSPNYKVKLDIKTRSLFKINYVSPNPNDITVKYIEEINLPLLLKNLNNKIDLILGRDYTFGQNFFYRIDSFEKLKNVFYTQFIPALESYTNQDKEKLFEILGIAFFIKTKIGDTTYNKLKSIDEWDETMFKNL</sequence>
<reference evidence="1" key="1">
    <citation type="submission" date="2006-03" db="EMBL/GenBank/DDBJ databases">
        <authorList>
            <person name="Bowman J."/>
            <person name="Ferriera S."/>
            <person name="Johnson J."/>
            <person name="Kravitz S."/>
            <person name="Halpern A."/>
            <person name="Remington K."/>
            <person name="Beeson K."/>
            <person name="Tran B."/>
            <person name="Rogers Y.-H."/>
            <person name="Friedman R."/>
            <person name="Venter J.C."/>
        </authorList>
    </citation>
    <scope>NUCLEOTIDE SEQUENCE [LARGE SCALE GENOMIC DNA]</scope>
    <source>
        <strain evidence="1">ATCC 700755</strain>
    </source>
</reference>
<gene>
    <name evidence="1" type="ordered locus">P700755_000914</name>
</gene>
<protein>
    <submittedName>
        <fullName evidence="1">5-methylcytosine restriction component McrB</fullName>
    </submittedName>
</protein>
<keyword evidence="2" id="KW-1185">Reference proteome</keyword>
<name>K4IQX6_PSYTT</name>
<dbReference type="Proteomes" id="UP000008514">
    <property type="component" value="Chromosome"/>
</dbReference>
<dbReference type="PANTHER" id="PTHR37291:SF1">
    <property type="entry name" value="TYPE IV METHYL-DIRECTED RESTRICTION ENZYME ECOKMCRB SUBUNIT"/>
    <property type="match status" value="1"/>
</dbReference>
<dbReference type="PANTHER" id="PTHR37291">
    <property type="entry name" value="5-METHYLCYTOSINE-SPECIFIC RESTRICTION ENZYME B"/>
    <property type="match status" value="1"/>
</dbReference>
<accession>K4IQX6</accession>